<evidence type="ECO:0000313" key="3">
    <source>
        <dbReference type="Proteomes" id="UP000663207"/>
    </source>
</evidence>
<keyword evidence="2" id="KW-0378">Hydrolase</keyword>
<evidence type="ECO:0000259" key="1">
    <source>
        <dbReference type="Pfam" id="PF12146"/>
    </source>
</evidence>
<dbReference type="InterPro" id="IPR022742">
    <property type="entry name" value="Hydrolase_4"/>
</dbReference>
<accession>A0ABX7R2S5</accession>
<evidence type="ECO:0000313" key="2">
    <source>
        <dbReference type="EMBL" id="QSX38129.1"/>
    </source>
</evidence>
<gene>
    <name evidence="2" type="ORF">JYB85_04690</name>
</gene>
<dbReference type="Proteomes" id="UP000663207">
    <property type="component" value="Chromosome"/>
</dbReference>
<dbReference type="InterPro" id="IPR029058">
    <property type="entry name" value="AB_hydrolase_fold"/>
</dbReference>
<dbReference type="SUPFAM" id="SSF53474">
    <property type="entry name" value="alpha/beta-Hydrolases"/>
    <property type="match status" value="1"/>
</dbReference>
<keyword evidence="3" id="KW-1185">Reference proteome</keyword>
<dbReference type="GO" id="GO:0016787">
    <property type="term" value="F:hydrolase activity"/>
    <property type="evidence" value="ECO:0007669"/>
    <property type="project" value="UniProtKB-KW"/>
</dbReference>
<dbReference type="Gene3D" id="3.40.50.1820">
    <property type="entry name" value="alpha/beta hydrolase"/>
    <property type="match status" value="1"/>
</dbReference>
<sequence length="310" mass="34394">MSDIPLTQESLFLHYGEGRLHLRRIQPSAGASHGSPILMLHGAMSNGRVFYSNSGRGLACFLARAGFCVYVLDSAGRGLSEPRLRPGVDPGQGKVIREQLPLVQQQLLQWHPKASGVHWCAHSWGGVLMASCLVRYPEIAASVRSLLTFGSKRTIRVQSLKKWWMVDMVWNRIAPALAKRRGYLAADKLKMGMDNESLSSLNESIDWVRGDWVDHDDGFDYGAAARGLPPCWFIAAERDTVLGNPADVRDMMLECHAADSRFTLLSRANGNLHDYGHADMLTHMDAPVDHFPAVLDWYLGFDLAVLADVN</sequence>
<dbReference type="PANTHER" id="PTHR11005">
    <property type="entry name" value="LYSOSOMAL ACID LIPASE-RELATED"/>
    <property type="match status" value="1"/>
</dbReference>
<protein>
    <submittedName>
        <fullName evidence="2">Alpha/beta hydrolase</fullName>
    </submittedName>
</protein>
<dbReference type="Pfam" id="PF12146">
    <property type="entry name" value="Hydrolase_4"/>
    <property type="match status" value="1"/>
</dbReference>
<proteinExistence type="predicted"/>
<feature type="domain" description="Serine aminopeptidase S33" evidence="1">
    <location>
        <begin position="47"/>
        <end position="211"/>
    </location>
</feature>
<dbReference type="RefSeq" id="WP_207381260.1">
    <property type="nucleotide sequence ID" value="NZ_CP071502.1"/>
</dbReference>
<name>A0ABX7R2S5_9GAMM</name>
<dbReference type="EMBL" id="CP071502">
    <property type="protein sequence ID" value="QSX38129.1"/>
    <property type="molecule type" value="Genomic_DNA"/>
</dbReference>
<reference evidence="2 3" key="1">
    <citation type="submission" date="2021-03" db="EMBL/GenBank/DDBJ databases">
        <title>Novel species identification of genus Shewanella.</title>
        <authorList>
            <person name="Liu G."/>
            <person name="Zhang Q."/>
        </authorList>
    </citation>
    <scope>NUCLEOTIDE SEQUENCE [LARGE SCALE GENOMIC DNA]</scope>
    <source>
        <strain evidence="2 3">FJAT-52962</strain>
    </source>
</reference>
<organism evidence="2 3">
    <name type="scientific">Shewanella sedimentimangrovi</name>
    <dbReference type="NCBI Taxonomy" id="2814293"/>
    <lineage>
        <taxon>Bacteria</taxon>
        <taxon>Pseudomonadati</taxon>
        <taxon>Pseudomonadota</taxon>
        <taxon>Gammaproteobacteria</taxon>
        <taxon>Alteromonadales</taxon>
        <taxon>Shewanellaceae</taxon>
        <taxon>Shewanella</taxon>
    </lineage>
</organism>